<comment type="caution">
    <text evidence="3">The sequence shown here is derived from an EMBL/GenBank/DDBJ whole genome shotgun (WGS) entry which is preliminary data.</text>
</comment>
<name>A0ABV9EIM6_9ACTN</name>
<sequence>MTGANAATLTRAEAQAELEGLQRTSRNVGRPVWGIAVGVMVYGAGNVFGLLTAHAVHPAIAWMLSPMVDMGLVVALVGGRALDRYGVRDGWLTALRWTAGLMTWLLNVATPAMNPAGVDGIGVLIHSCGPVLLIVVAEAAASIQRNIAVTITALRQAIQTADRPTTLIPPPAPLPVQPRPAPARKPARTAKPVKTPADRPRRTAVSPADVDEFMPLGWRIVADHDARGITLTRDRLRDAVRQTGQSISTDRAGRLLARLRTEPPTDPAPTAPTAADRPHGPTADPTPADRTDQTRSDRTPPPTVPVRDAAPNPPRTVAAPRNPARMNEHEVTPS</sequence>
<keyword evidence="2" id="KW-0472">Membrane</keyword>
<evidence type="ECO:0000256" key="2">
    <source>
        <dbReference type="SAM" id="Phobius"/>
    </source>
</evidence>
<protein>
    <recommendedName>
        <fullName evidence="5">DUF2637 domain-containing protein</fullName>
    </recommendedName>
</protein>
<accession>A0ABV9EIM6</accession>
<gene>
    <name evidence="3" type="ORF">ACFO8L_21240</name>
</gene>
<dbReference type="EMBL" id="JBHSFN010000013">
    <property type="protein sequence ID" value="MFC4588628.1"/>
    <property type="molecule type" value="Genomic_DNA"/>
</dbReference>
<organism evidence="3 4">
    <name type="scientific">Sphaerisporangium corydalis</name>
    <dbReference type="NCBI Taxonomy" id="1441875"/>
    <lineage>
        <taxon>Bacteria</taxon>
        <taxon>Bacillati</taxon>
        <taxon>Actinomycetota</taxon>
        <taxon>Actinomycetes</taxon>
        <taxon>Streptosporangiales</taxon>
        <taxon>Streptosporangiaceae</taxon>
        <taxon>Sphaerisporangium</taxon>
    </lineage>
</organism>
<dbReference type="RefSeq" id="WP_262842263.1">
    <property type="nucleotide sequence ID" value="NZ_JANZYP010000010.1"/>
</dbReference>
<proteinExistence type="predicted"/>
<keyword evidence="4" id="KW-1185">Reference proteome</keyword>
<feature type="transmembrane region" description="Helical" evidence="2">
    <location>
        <begin position="32"/>
        <end position="53"/>
    </location>
</feature>
<feature type="transmembrane region" description="Helical" evidence="2">
    <location>
        <begin position="59"/>
        <end position="78"/>
    </location>
</feature>
<feature type="region of interest" description="Disordered" evidence="1">
    <location>
        <begin position="259"/>
        <end position="334"/>
    </location>
</feature>
<evidence type="ECO:0000313" key="4">
    <source>
        <dbReference type="Proteomes" id="UP001595891"/>
    </source>
</evidence>
<feature type="region of interest" description="Disordered" evidence="1">
    <location>
        <begin position="164"/>
        <end position="207"/>
    </location>
</feature>
<feature type="compositionally biased region" description="Pro residues" evidence="1">
    <location>
        <begin position="167"/>
        <end position="183"/>
    </location>
</feature>
<evidence type="ECO:0000256" key="1">
    <source>
        <dbReference type="SAM" id="MobiDB-lite"/>
    </source>
</evidence>
<feature type="transmembrane region" description="Helical" evidence="2">
    <location>
        <begin position="121"/>
        <end position="141"/>
    </location>
</feature>
<keyword evidence="2" id="KW-0812">Transmembrane</keyword>
<dbReference type="PRINTS" id="PR01217">
    <property type="entry name" value="PRICHEXTENSN"/>
</dbReference>
<reference evidence="4" key="1">
    <citation type="journal article" date="2019" name="Int. J. Syst. Evol. Microbiol.">
        <title>The Global Catalogue of Microorganisms (GCM) 10K type strain sequencing project: providing services to taxonomists for standard genome sequencing and annotation.</title>
        <authorList>
            <consortium name="The Broad Institute Genomics Platform"/>
            <consortium name="The Broad Institute Genome Sequencing Center for Infectious Disease"/>
            <person name="Wu L."/>
            <person name="Ma J."/>
        </authorList>
    </citation>
    <scope>NUCLEOTIDE SEQUENCE [LARGE SCALE GENOMIC DNA]</scope>
    <source>
        <strain evidence="4">CCUG 49560</strain>
    </source>
</reference>
<feature type="compositionally biased region" description="Basic and acidic residues" evidence="1">
    <location>
        <begin position="287"/>
        <end position="298"/>
    </location>
</feature>
<evidence type="ECO:0008006" key="5">
    <source>
        <dbReference type="Google" id="ProtNLM"/>
    </source>
</evidence>
<feature type="transmembrane region" description="Helical" evidence="2">
    <location>
        <begin position="90"/>
        <end position="109"/>
    </location>
</feature>
<dbReference type="Proteomes" id="UP001595891">
    <property type="component" value="Unassembled WGS sequence"/>
</dbReference>
<evidence type="ECO:0000313" key="3">
    <source>
        <dbReference type="EMBL" id="MFC4588628.1"/>
    </source>
</evidence>
<keyword evidence="2" id="KW-1133">Transmembrane helix</keyword>